<gene>
    <name evidence="2" type="ORF">Pla110_33180</name>
</gene>
<dbReference type="RefSeq" id="WP_144997036.1">
    <property type="nucleotide sequence ID" value="NZ_CP036281.1"/>
</dbReference>
<accession>A0A518CQS0</accession>
<dbReference type="Proteomes" id="UP000317178">
    <property type="component" value="Chromosome"/>
</dbReference>
<evidence type="ECO:0000313" key="2">
    <source>
        <dbReference type="EMBL" id="QDU81576.1"/>
    </source>
</evidence>
<keyword evidence="1" id="KW-0812">Transmembrane</keyword>
<name>A0A518CQS0_9PLAN</name>
<organism evidence="2 3">
    <name type="scientific">Polystyrenella longa</name>
    <dbReference type="NCBI Taxonomy" id="2528007"/>
    <lineage>
        <taxon>Bacteria</taxon>
        <taxon>Pseudomonadati</taxon>
        <taxon>Planctomycetota</taxon>
        <taxon>Planctomycetia</taxon>
        <taxon>Planctomycetales</taxon>
        <taxon>Planctomycetaceae</taxon>
        <taxon>Polystyrenella</taxon>
    </lineage>
</organism>
<keyword evidence="1" id="KW-1133">Transmembrane helix</keyword>
<proteinExistence type="predicted"/>
<feature type="transmembrane region" description="Helical" evidence="1">
    <location>
        <begin position="6"/>
        <end position="27"/>
    </location>
</feature>
<keyword evidence="3" id="KW-1185">Reference proteome</keyword>
<dbReference type="OrthoDB" id="3541903at2"/>
<evidence type="ECO:0000313" key="3">
    <source>
        <dbReference type="Proteomes" id="UP000317178"/>
    </source>
</evidence>
<dbReference type="EMBL" id="CP036281">
    <property type="protein sequence ID" value="QDU81576.1"/>
    <property type="molecule type" value="Genomic_DNA"/>
</dbReference>
<protein>
    <submittedName>
        <fullName evidence="2">Uncharacterized protein</fullName>
    </submittedName>
</protein>
<evidence type="ECO:0000256" key="1">
    <source>
        <dbReference type="SAM" id="Phobius"/>
    </source>
</evidence>
<keyword evidence="1" id="KW-0472">Membrane</keyword>
<dbReference type="AlphaFoldDB" id="A0A518CQS0"/>
<reference evidence="2 3" key="1">
    <citation type="submission" date="2019-02" db="EMBL/GenBank/DDBJ databases">
        <title>Deep-cultivation of Planctomycetes and their phenomic and genomic characterization uncovers novel biology.</title>
        <authorList>
            <person name="Wiegand S."/>
            <person name="Jogler M."/>
            <person name="Boedeker C."/>
            <person name="Pinto D."/>
            <person name="Vollmers J."/>
            <person name="Rivas-Marin E."/>
            <person name="Kohn T."/>
            <person name="Peeters S.H."/>
            <person name="Heuer A."/>
            <person name="Rast P."/>
            <person name="Oberbeckmann S."/>
            <person name="Bunk B."/>
            <person name="Jeske O."/>
            <person name="Meyerdierks A."/>
            <person name="Storesund J.E."/>
            <person name="Kallscheuer N."/>
            <person name="Luecker S."/>
            <person name="Lage O.M."/>
            <person name="Pohl T."/>
            <person name="Merkel B.J."/>
            <person name="Hornburger P."/>
            <person name="Mueller R.-W."/>
            <person name="Bruemmer F."/>
            <person name="Labrenz M."/>
            <person name="Spormann A.M."/>
            <person name="Op den Camp H."/>
            <person name="Overmann J."/>
            <person name="Amann R."/>
            <person name="Jetten M.S.M."/>
            <person name="Mascher T."/>
            <person name="Medema M.H."/>
            <person name="Devos D.P."/>
            <person name="Kaster A.-K."/>
            <person name="Ovreas L."/>
            <person name="Rohde M."/>
            <person name="Galperin M.Y."/>
            <person name="Jogler C."/>
        </authorList>
    </citation>
    <scope>NUCLEOTIDE SEQUENCE [LARGE SCALE GENOMIC DNA]</scope>
    <source>
        <strain evidence="2 3">Pla110</strain>
    </source>
</reference>
<dbReference type="KEGG" id="plon:Pla110_33180"/>
<sequence>MPDQTIELITIIIASLTILASFIWTTISHRRLMDKTDALTKRFIESCQQRLDLEYNTLSLKSLTFQAVGNMYYIHLPSDKKATHFPDGIVKVSIYKTYDGFMQINDTMAAINLCAIEFGFEVVEIFPAVHGSWWQRFLWKAKNSDAVVDRLNKMERAIEMQGLFLPQSQADKNLLEGAAAFRNSLNNDEGIVLVGSVLLLRLRTGGDSFLTITKSLTQKQLIFLEKNPMLLESPNKILDALGDAENESDDGGDIIHRL</sequence>